<evidence type="ECO:0000313" key="2">
    <source>
        <dbReference type="Proteomes" id="UP001300502"/>
    </source>
</evidence>
<dbReference type="EMBL" id="JANCYU010000062">
    <property type="protein sequence ID" value="KAK4528307.1"/>
    <property type="molecule type" value="Genomic_DNA"/>
</dbReference>
<evidence type="ECO:0000313" key="1">
    <source>
        <dbReference type="EMBL" id="KAK4528307.1"/>
    </source>
</evidence>
<protein>
    <submittedName>
        <fullName evidence="1">Uncharacterized protein</fullName>
    </submittedName>
</protein>
<dbReference type="Proteomes" id="UP001300502">
    <property type="component" value="Unassembled WGS sequence"/>
</dbReference>
<gene>
    <name evidence="1" type="ORF">GAYE_SCF54G6244</name>
</gene>
<keyword evidence="2" id="KW-1185">Reference proteome</keyword>
<accession>A0AAV9ILG2</accession>
<proteinExistence type="predicted"/>
<name>A0AAV9ILG2_9RHOD</name>
<sequence length="1314" mass="151898">MSAHIQSIRTELRQLVQRDPCDVELYLDTLPQTTRNELLEHVRSGIEGHLQERAEDLISVLETVRALLLNHTLRDETLLALFERILTEECSSKDRNVLITELEQGFLSVLRDSKLSVGEKLQELEGIWLRIEAILPSYSSNVRAKVIDVFVSISKTAIQIDKSRGETISSRVARFVVDYIFDPESCPLVLSVINDLHLDEELSQSLRRRMIQLIDYLDSSQYLPFMKGLFEIIRNLLKETDEKLFPWIEVFRIFTYSAPMTIFRDILCLLDIEISNIPSIGMVIQRYYEKFAAVNSNVLTSFRMQDLAILILIFSIHEDTKNNIASMLDSLSEHPEKIQLAPENYTEDTFCGLFMELISFQDTEYLLVYVLELCYHWLSNDTCCNVSTRQRATTIVVSVFQRQACSRGEIVHYIFFEMAEPSHTASYLLHLCEIIESLIRTNIIDLVSFVSKIEEALQFLESLPIVVCTRFLKSLCRFATVSHSFTDFLNQFLQQKAFGRYIGGQCLGAIGFIAILSEKSLERVHLNALNILRSLVTRSSYGVRLVIYEGWKRLVTSEMESQDSIVCPAIEEFLSDRLEELGVAWKVGEFSLKDSFGSDFHTDNSICYPTEPIAQLLHCLWTIDPDHPSLAKCLEWFCCVPNLLSCVFSNSGPEDDEDIASFVCRIRALHNVGDVLLQFFHDPFNRTKLIRSLTVLYELEDFLLSRCSLSLELDPIAFGVSASNVLIEKDVVRDMSVFEQCHCFEVLCTFISSSLDDVNALYIFLRKLSGYASSNTKQEDATSLGNLALQLISYSSRLQDNRLLRSDFDQVEWKNGCSEWWESFLQRYTSVSPRHMCLYYMLTILDTLCCKGHFLFSRDVYPETLDQLEESFIQDEEMRTFQNEHKVLLCLWNFFEAEFARKTGMPIPHAQLHLQLILQSLDQIDTRVEKTSCFSIARKVVRLLDDYSIQQTSVLRLLIRILIQCCNSSKLIFSLLHHLAVTCRTKSKPMSSDHFVKRSLDEEKAKHARDKTTTNSGTVFEENLLSSNLRVLLNTNRIPPPESESCRIAVPIVVLHHLEARYHGLPTKNLPNSESLDELANILMIIYTILVGEEHSNESKDTQWLDASNYLSPKFVGRSLQLVSKISKTAFQWMNRIRKEISGWKKEEELSIKNFATFAENITNRLQTIIRWAWEGRSKFHFRTIRSPTLPRIQYHFAKIQVECRKILNHLDTEMRPMFQAVVQNFQQLHPTTDTSMETFDQPIQQNKLPRKTSRKKFRSRNRFIDVCLVEEGSDGDDYADLEDFLVVDKELEENGKQPVQVNDWMKRIFPQYR</sequence>
<comment type="caution">
    <text evidence="1">The sequence shown here is derived from an EMBL/GenBank/DDBJ whole genome shotgun (WGS) entry which is preliminary data.</text>
</comment>
<reference evidence="1 2" key="1">
    <citation type="submission" date="2022-07" db="EMBL/GenBank/DDBJ databases">
        <title>Genome-wide signatures of adaptation to extreme environments.</title>
        <authorList>
            <person name="Cho C.H."/>
            <person name="Yoon H.S."/>
        </authorList>
    </citation>
    <scope>NUCLEOTIDE SEQUENCE [LARGE SCALE GENOMIC DNA]</scope>
    <source>
        <strain evidence="1 2">108.79 E11</strain>
    </source>
</reference>
<organism evidence="1 2">
    <name type="scientific">Galdieria yellowstonensis</name>
    <dbReference type="NCBI Taxonomy" id="3028027"/>
    <lineage>
        <taxon>Eukaryota</taxon>
        <taxon>Rhodophyta</taxon>
        <taxon>Bangiophyceae</taxon>
        <taxon>Galdieriales</taxon>
        <taxon>Galdieriaceae</taxon>
        <taxon>Galdieria</taxon>
    </lineage>
</organism>